<protein>
    <submittedName>
        <fullName evidence="1">Uncharacterized protein</fullName>
    </submittedName>
</protein>
<name>A0A855X7M4_9BACT</name>
<accession>A0A855X7M4</accession>
<sequence>MSLIALVLGSCGRGPGRYGYERPRTKEPLVWQTAWVDPRIVVSDTVLTLFQAGRIDSLQVEQSRAGKPANGAVEFQIEDISCDVEINLLDTQSRLIRHLMKTSLSAGYYKLTLNPGAAKRLIIVPGEYRLSVHYCRQAASGPVNVT</sequence>
<proteinExistence type="predicted"/>
<dbReference type="AlphaFoldDB" id="A0A855X7M4"/>
<reference evidence="1 2" key="1">
    <citation type="journal article" date="2018" name="ISME J.">
        <title>A methanotrophic archaeon couples anaerobic oxidation of methane to Fe(III) reduction.</title>
        <authorList>
            <person name="Cai C."/>
            <person name="Leu A.O."/>
            <person name="Xie G.J."/>
            <person name="Guo J."/>
            <person name="Feng Y."/>
            <person name="Zhao J.X."/>
            <person name="Tyson G.W."/>
            <person name="Yuan Z."/>
            <person name="Hu S."/>
        </authorList>
    </citation>
    <scope>NUCLEOTIDE SEQUENCE [LARGE SCALE GENOMIC DNA]</scope>
    <source>
        <strain evidence="1">FeB_12</strain>
    </source>
</reference>
<comment type="caution">
    <text evidence="1">The sequence shown here is derived from an EMBL/GenBank/DDBJ whole genome shotgun (WGS) entry which is preliminary data.</text>
</comment>
<organism evidence="1 2">
    <name type="scientific">candidate division GN15 bacterium</name>
    <dbReference type="NCBI Taxonomy" id="2072418"/>
    <lineage>
        <taxon>Bacteria</taxon>
        <taxon>candidate division GN15</taxon>
    </lineage>
</organism>
<gene>
    <name evidence="1" type="ORF">C3F09_04905</name>
</gene>
<evidence type="ECO:0000313" key="1">
    <source>
        <dbReference type="EMBL" id="PWB73806.1"/>
    </source>
</evidence>
<dbReference type="Proteomes" id="UP000250918">
    <property type="component" value="Unassembled WGS sequence"/>
</dbReference>
<evidence type="ECO:0000313" key="2">
    <source>
        <dbReference type="Proteomes" id="UP000250918"/>
    </source>
</evidence>
<dbReference type="EMBL" id="PQAP01000048">
    <property type="protein sequence ID" value="PWB73806.1"/>
    <property type="molecule type" value="Genomic_DNA"/>
</dbReference>